<evidence type="ECO:0008006" key="3">
    <source>
        <dbReference type="Google" id="ProtNLM"/>
    </source>
</evidence>
<reference evidence="1 2" key="1">
    <citation type="journal article" date="2023" name="Plant">
        <title>Draft Genome Sequence Resource of CBPPT1, a 'Candidatus Phytoplasma trifolii'-Related Strain Associated with Potato Purple Top Disease in the Columbia Basin, U.S.A.</title>
        <authorList>
            <person name="Wei W."/>
            <person name="Shao J."/>
            <person name="Bottner-Parker K.D."/>
            <person name="Zhao Y."/>
        </authorList>
    </citation>
    <scope>NUCLEOTIDE SEQUENCE [LARGE SCALE GENOMIC DNA]</scope>
    <source>
        <strain evidence="1 2">CBPPT1</strain>
    </source>
</reference>
<dbReference type="EMBL" id="JANHJP010000010">
    <property type="protein sequence ID" value="MDC9032237.1"/>
    <property type="molecule type" value="Genomic_DNA"/>
</dbReference>
<proteinExistence type="predicted"/>
<accession>A0ABT5LCB3</accession>
<keyword evidence="2" id="KW-1185">Reference proteome</keyword>
<evidence type="ECO:0000313" key="1">
    <source>
        <dbReference type="EMBL" id="MDC9032237.1"/>
    </source>
</evidence>
<dbReference type="Proteomes" id="UP001221763">
    <property type="component" value="Unassembled WGS sequence"/>
</dbReference>
<name>A0ABT5LCB3_9MOLU</name>
<sequence>MFIFALIRLSIQDKNLKKLKQSSIINGLILAELENKKNKIEDKMKTLDEDIKKIK</sequence>
<gene>
    <name evidence="1" type="ORF">M8044_000460</name>
</gene>
<evidence type="ECO:0000313" key="2">
    <source>
        <dbReference type="Proteomes" id="UP001221763"/>
    </source>
</evidence>
<protein>
    <recommendedName>
        <fullName evidence="3">Phytoplasmal effector causing phyllody 1</fullName>
    </recommendedName>
</protein>
<organism evidence="1 2">
    <name type="scientific">Columbia Basin potato purple top phytoplasma</name>
    <dbReference type="NCBI Taxonomy" id="307134"/>
    <lineage>
        <taxon>Bacteria</taxon>
        <taxon>Bacillati</taxon>
        <taxon>Mycoplasmatota</taxon>
        <taxon>Mollicutes</taxon>
        <taxon>Acholeplasmatales</taxon>
        <taxon>Acholeplasmataceae</taxon>
        <taxon>Candidatus Phytoplasma</taxon>
        <taxon>16SrVI (Clover proliferation group)</taxon>
    </lineage>
</organism>
<comment type="caution">
    <text evidence="1">The sequence shown here is derived from an EMBL/GenBank/DDBJ whole genome shotgun (WGS) entry which is preliminary data.</text>
</comment>